<dbReference type="RefSeq" id="WP_257639489.1">
    <property type="nucleotide sequence ID" value="NZ_NEKB01000006.1"/>
</dbReference>
<evidence type="ECO:0000313" key="14">
    <source>
        <dbReference type="Proteomes" id="UP000243540"/>
    </source>
</evidence>
<feature type="transmembrane region" description="Helical" evidence="12">
    <location>
        <begin position="151"/>
        <end position="170"/>
    </location>
</feature>
<dbReference type="Proteomes" id="UP000243540">
    <property type="component" value="Unassembled WGS sequence"/>
</dbReference>
<feature type="transmembrane region" description="Helical" evidence="12">
    <location>
        <begin position="121"/>
        <end position="145"/>
    </location>
</feature>
<evidence type="ECO:0000256" key="10">
    <source>
        <dbReference type="ARBA" id="ARBA00035686"/>
    </source>
</evidence>
<evidence type="ECO:0000256" key="3">
    <source>
        <dbReference type="ARBA" id="ARBA00022475"/>
    </source>
</evidence>
<evidence type="ECO:0000256" key="11">
    <source>
        <dbReference type="SAM" id="MobiDB-lite"/>
    </source>
</evidence>
<dbReference type="GO" id="GO:0005886">
    <property type="term" value="C:plasma membrane"/>
    <property type="evidence" value="ECO:0007669"/>
    <property type="project" value="UniProtKB-SubCell"/>
</dbReference>
<dbReference type="EMBL" id="NEKC01000008">
    <property type="protein sequence ID" value="OTA29169.1"/>
    <property type="molecule type" value="Genomic_DNA"/>
</dbReference>
<evidence type="ECO:0000256" key="7">
    <source>
        <dbReference type="ARBA" id="ARBA00022989"/>
    </source>
</evidence>
<comment type="subcellular location">
    <subcellularLocation>
        <location evidence="1">Cell membrane</location>
        <topology evidence="1">Multi-pass membrane protein</topology>
    </subcellularLocation>
</comment>
<dbReference type="CDD" id="cd06579">
    <property type="entry name" value="TM_PBP1_transp_AraH_like"/>
    <property type="match status" value="1"/>
</dbReference>
<evidence type="ECO:0000313" key="13">
    <source>
        <dbReference type="EMBL" id="OTA29169.1"/>
    </source>
</evidence>
<evidence type="ECO:0000256" key="12">
    <source>
        <dbReference type="SAM" id="Phobius"/>
    </source>
</evidence>
<keyword evidence="6 12" id="KW-0812">Transmembrane</keyword>
<dbReference type="InterPro" id="IPR001851">
    <property type="entry name" value="ABC_transp_permease"/>
</dbReference>
<keyword evidence="4" id="KW-0997">Cell inner membrane</keyword>
<evidence type="ECO:0000256" key="2">
    <source>
        <dbReference type="ARBA" id="ARBA00022448"/>
    </source>
</evidence>
<evidence type="ECO:0000256" key="6">
    <source>
        <dbReference type="ARBA" id="ARBA00022692"/>
    </source>
</evidence>
<gene>
    <name evidence="13" type="ORF">B9T39_04635</name>
</gene>
<evidence type="ECO:0000256" key="4">
    <source>
        <dbReference type="ARBA" id="ARBA00022519"/>
    </source>
</evidence>
<comment type="caution">
    <text evidence="13">The sequence shown here is derived from an EMBL/GenBank/DDBJ whole genome shotgun (WGS) entry which is preliminary data.</text>
</comment>
<organism evidence="13 14">
    <name type="scientific">Alloscardovia macacae</name>
    <dbReference type="NCBI Taxonomy" id="1160091"/>
    <lineage>
        <taxon>Bacteria</taxon>
        <taxon>Bacillati</taxon>
        <taxon>Actinomycetota</taxon>
        <taxon>Actinomycetes</taxon>
        <taxon>Bifidobacteriales</taxon>
        <taxon>Bifidobacteriaceae</taxon>
        <taxon>Alloscardovia</taxon>
    </lineage>
</organism>
<keyword evidence="3" id="KW-1003">Cell membrane</keyword>
<feature type="transmembrane region" description="Helical" evidence="12">
    <location>
        <begin position="76"/>
        <end position="92"/>
    </location>
</feature>
<feature type="region of interest" description="Disordered" evidence="11">
    <location>
        <begin position="1"/>
        <end position="25"/>
    </location>
</feature>
<dbReference type="NCBIfam" id="NF040906">
    <property type="entry name" value="GguB"/>
    <property type="match status" value="1"/>
</dbReference>
<dbReference type="STRING" id="1160091.B9T39_04635"/>
<evidence type="ECO:0000256" key="8">
    <source>
        <dbReference type="ARBA" id="ARBA00023136"/>
    </source>
</evidence>
<sequence>MATSASPASTAAVQPKATSGAKNPKGSDNTLLSTVMGNLRQYGIVGALIIIVVAFQILTGGVLLKPNSFVSLIQQNAYVIILAIGMVMVIIATHIDLSVGSLVAFIGGVCALLMEHYNVNWIVAIVVSIILGLLIGIWNGFWVAYVRIPGFITTLAGMLIFRGLATVIVGESVPITSRDFRGIASNYIPNFLGFGPGGMSILTIVVGALVFALFVFLQFRNRAKVAASGLQPEPMSLTWIKIVVAGVVIAFVTYLLSLSGNDENGGIPIMLVIVGVLVVIYNFILTRTVFGRHVYAVGGNRKAARLSGIDDRKVDFFLYVHMGFLSAVAAVCMLSRLASATAQAGMEFEMDAIAACFIGGTAVTGGIGTIPGAVVGAFVMGVINQGLSIMGVDTAIVKTIKGLVLLGAVAVDLMSKRKKG</sequence>
<keyword evidence="5" id="KW-0762">Sugar transport</keyword>
<feature type="transmembrane region" description="Helical" evidence="12">
    <location>
        <begin position="237"/>
        <end position="258"/>
    </location>
</feature>
<evidence type="ECO:0000256" key="9">
    <source>
        <dbReference type="ARBA" id="ARBA00035611"/>
    </source>
</evidence>
<dbReference type="PANTHER" id="PTHR32196">
    <property type="entry name" value="ABC TRANSPORTER PERMEASE PROTEIN YPHD-RELATED-RELATED"/>
    <property type="match status" value="1"/>
</dbReference>
<feature type="transmembrane region" description="Helical" evidence="12">
    <location>
        <begin position="44"/>
        <end position="64"/>
    </location>
</feature>
<keyword evidence="8 12" id="KW-0472">Membrane</keyword>
<keyword evidence="2" id="KW-0813">Transport</keyword>
<feature type="transmembrane region" description="Helical" evidence="12">
    <location>
        <begin position="316"/>
        <end position="338"/>
    </location>
</feature>
<feature type="transmembrane region" description="Helical" evidence="12">
    <location>
        <begin position="265"/>
        <end position="284"/>
    </location>
</feature>
<dbReference type="Pfam" id="PF02653">
    <property type="entry name" value="BPD_transp_2"/>
    <property type="match status" value="1"/>
</dbReference>
<proteinExistence type="predicted"/>
<name>A0A1Y2SV51_9BIFI</name>
<feature type="compositionally biased region" description="Polar residues" evidence="11">
    <location>
        <begin position="16"/>
        <end position="25"/>
    </location>
</feature>
<evidence type="ECO:0000256" key="1">
    <source>
        <dbReference type="ARBA" id="ARBA00004651"/>
    </source>
</evidence>
<dbReference type="PANTHER" id="PTHR32196:SF32">
    <property type="entry name" value="XYLOSE TRANSPORT SYSTEM PERMEASE PROTEIN XYLH"/>
    <property type="match status" value="1"/>
</dbReference>
<dbReference type="AlphaFoldDB" id="A0A1Y2SV51"/>
<feature type="compositionally biased region" description="Low complexity" evidence="11">
    <location>
        <begin position="1"/>
        <end position="12"/>
    </location>
</feature>
<comment type="function">
    <text evidence="9">Part of the binding-protein-dependent transport system for D-xylose. Probably responsible for the translocation of the substrate across the membrane.</text>
</comment>
<evidence type="ECO:0000256" key="5">
    <source>
        <dbReference type="ARBA" id="ARBA00022597"/>
    </source>
</evidence>
<reference evidence="13 14" key="1">
    <citation type="submission" date="2017-04" db="EMBL/GenBank/DDBJ databases">
        <title>Draft genome sequences of Alloscardovia macacae UMA81211 and UMA81212 isolated from the feces of a rhesus macaque (Macaca mulatta).</title>
        <authorList>
            <person name="Albert K."/>
            <person name="Sela D.A."/>
        </authorList>
    </citation>
    <scope>NUCLEOTIDE SEQUENCE [LARGE SCALE GENOMIC DNA]</scope>
    <source>
        <strain evidence="13 14">UMA81212</strain>
    </source>
</reference>
<protein>
    <recommendedName>
        <fullName evidence="10">Xylose transport system permease protein XylH</fullName>
    </recommendedName>
</protein>
<keyword evidence="7 12" id="KW-1133">Transmembrane helix</keyword>
<feature type="transmembrane region" description="Helical" evidence="12">
    <location>
        <begin position="191"/>
        <end position="217"/>
    </location>
</feature>
<accession>A0A1Y2SV51</accession>
<feature type="transmembrane region" description="Helical" evidence="12">
    <location>
        <begin position="350"/>
        <end position="383"/>
    </location>
</feature>
<dbReference type="GO" id="GO:0022857">
    <property type="term" value="F:transmembrane transporter activity"/>
    <property type="evidence" value="ECO:0007669"/>
    <property type="project" value="InterPro"/>
</dbReference>